<dbReference type="AlphaFoldDB" id="A0ABD3H7E2"/>
<evidence type="ECO:0000256" key="1">
    <source>
        <dbReference type="SAM" id="MobiDB-lite"/>
    </source>
</evidence>
<reference evidence="3 4" key="1">
    <citation type="submission" date="2024-09" db="EMBL/GenBank/DDBJ databases">
        <title>Chromosome-scale assembly of Riccia sorocarpa.</title>
        <authorList>
            <person name="Paukszto L."/>
        </authorList>
    </citation>
    <scope>NUCLEOTIDE SEQUENCE [LARGE SCALE GENOMIC DNA]</scope>
    <source>
        <strain evidence="3">LP-2024</strain>
        <tissue evidence="3">Aerial parts of the thallus</tissue>
    </source>
</reference>
<dbReference type="Proteomes" id="UP001633002">
    <property type="component" value="Unassembled WGS sequence"/>
</dbReference>
<feature type="domain" description="Retrotransposon gag" evidence="2">
    <location>
        <begin position="150"/>
        <end position="213"/>
    </location>
</feature>
<feature type="compositionally biased region" description="Basic residues" evidence="1">
    <location>
        <begin position="281"/>
        <end position="293"/>
    </location>
</feature>
<feature type="region of interest" description="Disordered" evidence="1">
    <location>
        <begin position="29"/>
        <end position="73"/>
    </location>
</feature>
<evidence type="ECO:0000313" key="3">
    <source>
        <dbReference type="EMBL" id="KAL3686442.1"/>
    </source>
</evidence>
<feature type="compositionally biased region" description="Polar residues" evidence="1">
    <location>
        <begin position="53"/>
        <end position="72"/>
    </location>
</feature>
<dbReference type="EMBL" id="JBJQOH010000005">
    <property type="protein sequence ID" value="KAL3686442.1"/>
    <property type="molecule type" value="Genomic_DNA"/>
</dbReference>
<name>A0ABD3H7E2_9MARC</name>
<accession>A0ABD3H7E2</accession>
<feature type="compositionally biased region" description="Basic residues" evidence="1">
    <location>
        <begin position="244"/>
        <end position="255"/>
    </location>
</feature>
<organism evidence="3 4">
    <name type="scientific">Riccia sorocarpa</name>
    <dbReference type="NCBI Taxonomy" id="122646"/>
    <lineage>
        <taxon>Eukaryota</taxon>
        <taxon>Viridiplantae</taxon>
        <taxon>Streptophyta</taxon>
        <taxon>Embryophyta</taxon>
        <taxon>Marchantiophyta</taxon>
        <taxon>Marchantiopsida</taxon>
        <taxon>Marchantiidae</taxon>
        <taxon>Marchantiales</taxon>
        <taxon>Ricciaceae</taxon>
        <taxon>Riccia</taxon>
    </lineage>
</organism>
<keyword evidence="4" id="KW-1185">Reference proteome</keyword>
<feature type="compositionally biased region" description="Acidic residues" evidence="1">
    <location>
        <begin position="263"/>
        <end position="274"/>
    </location>
</feature>
<gene>
    <name evidence="3" type="ORF">R1sor_009016</name>
</gene>
<proteinExistence type="predicted"/>
<dbReference type="Pfam" id="PF03732">
    <property type="entry name" value="Retrotrans_gag"/>
    <property type="match status" value="1"/>
</dbReference>
<dbReference type="InterPro" id="IPR005162">
    <property type="entry name" value="Retrotrans_gag_dom"/>
</dbReference>
<comment type="caution">
    <text evidence="3">The sequence shown here is derived from an EMBL/GenBank/DDBJ whole genome shotgun (WGS) entry which is preliminary data.</text>
</comment>
<evidence type="ECO:0000313" key="4">
    <source>
        <dbReference type="Proteomes" id="UP001633002"/>
    </source>
</evidence>
<evidence type="ECO:0000259" key="2">
    <source>
        <dbReference type="Pfam" id="PF03732"/>
    </source>
</evidence>
<protein>
    <recommendedName>
        <fullName evidence="2">Retrotransposon gag domain-containing protein</fullName>
    </recommendedName>
</protein>
<sequence length="293" mass="33335">MFARELITVREEWYLRRLARQTSDISESTIGVPSVTDRHKRGQASSPRPPLATNISPTSSKKQKVHVSTSNTNPPPILTPAVLSILRAGLARRYQYLQTRPAVPMATPSGTRLRYTTFQGSKKEDPDAFMRNFLRTAAANRETAEADKLRLFPVLLINRADEWFEGLPDTTQQSWALLKAAFKQEFRVLRYKTKVFNQLNNLRMEYGGLPEEMSRYCRRGPQAQISDVIASAETYETSRETAKVKKKSNKKKSRKNFSSDSSSESDADDSDSEPETGKARDRSRRKEKKKKPS</sequence>
<feature type="region of interest" description="Disordered" evidence="1">
    <location>
        <begin position="236"/>
        <end position="293"/>
    </location>
</feature>